<evidence type="ECO:0000313" key="1">
    <source>
        <dbReference type="EMBL" id="JAH10059.1"/>
    </source>
</evidence>
<sequence length="51" mass="5359">MWNPCGIFSQSVTCVKHSSAGTLEKPTDTPQCTSTGCPGPMTSLLSVKQES</sequence>
<protein>
    <submittedName>
        <fullName evidence="1">Uncharacterized protein</fullName>
    </submittedName>
</protein>
<organism evidence="1">
    <name type="scientific">Anguilla anguilla</name>
    <name type="common">European freshwater eel</name>
    <name type="synonym">Muraena anguilla</name>
    <dbReference type="NCBI Taxonomy" id="7936"/>
    <lineage>
        <taxon>Eukaryota</taxon>
        <taxon>Metazoa</taxon>
        <taxon>Chordata</taxon>
        <taxon>Craniata</taxon>
        <taxon>Vertebrata</taxon>
        <taxon>Euteleostomi</taxon>
        <taxon>Actinopterygii</taxon>
        <taxon>Neopterygii</taxon>
        <taxon>Teleostei</taxon>
        <taxon>Anguilliformes</taxon>
        <taxon>Anguillidae</taxon>
        <taxon>Anguilla</taxon>
    </lineage>
</organism>
<reference evidence="1" key="1">
    <citation type="submission" date="2014-11" db="EMBL/GenBank/DDBJ databases">
        <authorList>
            <person name="Amaro Gonzalez C."/>
        </authorList>
    </citation>
    <scope>NUCLEOTIDE SEQUENCE</scope>
</reference>
<name>A0A0E9PZY8_ANGAN</name>
<accession>A0A0E9PZY8</accession>
<dbReference type="AlphaFoldDB" id="A0A0E9PZY8"/>
<reference evidence="1" key="2">
    <citation type="journal article" date="2015" name="Fish Shellfish Immunol.">
        <title>Early steps in the European eel (Anguilla anguilla)-Vibrio vulnificus interaction in the gills: Role of the RtxA13 toxin.</title>
        <authorList>
            <person name="Callol A."/>
            <person name="Pajuelo D."/>
            <person name="Ebbesson L."/>
            <person name="Teles M."/>
            <person name="MacKenzie S."/>
            <person name="Amaro C."/>
        </authorList>
    </citation>
    <scope>NUCLEOTIDE SEQUENCE</scope>
</reference>
<dbReference type="EMBL" id="GBXM01098518">
    <property type="protein sequence ID" value="JAH10059.1"/>
    <property type="molecule type" value="Transcribed_RNA"/>
</dbReference>
<proteinExistence type="predicted"/>